<evidence type="ECO:0000313" key="3">
    <source>
        <dbReference type="EMBL" id="KAJ8976501.1"/>
    </source>
</evidence>
<gene>
    <name evidence="3" type="ORF">NQ317_018445</name>
</gene>
<feature type="domain" description="Menorin-like" evidence="2">
    <location>
        <begin position="55"/>
        <end position="302"/>
    </location>
</feature>
<evidence type="ECO:0000259" key="2">
    <source>
        <dbReference type="Pfam" id="PF10223"/>
    </source>
</evidence>
<comment type="similarity">
    <text evidence="1">Belongs to the menorin family.</text>
</comment>
<proteinExistence type="inferred from homology"/>
<reference evidence="3" key="1">
    <citation type="journal article" date="2023" name="Insect Mol. Biol.">
        <title>Genome sequencing provides insights into the evolution of gene families encoding plant cell wall-degrading enzymes in longhorned beetles.</title>
        <authorList>
            <person name="Shin N.R."/>
            <person name="Okamura Y."/>
            <person name="Kirsch R."/>
            <person name="Pauchet Y."/>
        </authorList>
    </citation>
    <scope>NUCLEOTIDE SEQUENCE</scope>
    <source>
        <strain evidence="3">MMC_N1</strain>
    </source>
</reference>
<dbReference type="EMBL" id="JAPWTJ010000664">
    <property type="protein sequence ID" value="KAJ8976501.1"/>
    <property type="molecule type" value="Genomic_DNA"/>
</dbReference>
<feature type="non-terminal residue" evidence="3">
    <location>
        <position position="314"/>
    </location>
</feature>
<name>A0ABQ9JE76_9CUCU</name>
<sequence length="314" mass="34162">MKDCWVDISIFWGNLSFLGIIIPFPVPTDHVSMVCFASVMASSDVAVFFPSINGNLTRITWAHAVNNQSYLTSTLNNTDIMMIEADIVLGTVNGTTSTTQIPVMAHPPANTSDISLATFLETINAFNTNNATNTTSRKGVKLDFKTLEVFNQSLSIISQYDQGNYPLWINADIISGPINATTEPVNATQFLERASQFNNTVLSIGWTTEYGSNVTGNYSSDQIQSMLDVIVQNNVTQNITFPVRAGLAAESLSGMQSLIANVTNSTLTIWSSEGDNVNVTNLRSLISKIGIRNVFVDVPVELSSQLRLDTLNSS</sequence>
<keyword evidence="4" id="KW-1185">Reference proteome</keyword>
<dbReference type="PANTHER" id="PTHR21184">
    <property type="entry name" value="MENORIN (DENDRITIC BRANCHING PROTEIN)"/>
    <property type="match status" value="1"/>
</dbReference>
<dbReference type="PANTHER" id="PTHR21184:SF6">
    <property type="entry name" value="CONSERVED PLASMA MEMBRANE PROTEIN"/>
    <property type="match status" value="1"/>
</dbReference>
<organism evidence="3 4">
    <name type="scientific">Molorchus minor</name>
    <dbReference type="NCBI Taxonomy" id="1323400"/>
    <lineage>
        <taxon>Eukaryota</taxon>
        <taxon>Metazoa</taxon>
        <taxon>Ecdysozoa</taxon>
        <taxon>Arthropoda</taxon>
        <taxon>Hexapoda</taxon>
        <taxon>Insecta</taxon>
        <taxon>Pterygota</taxon>
        <taxon>Neoptera</taxon>
        <taxon>Endopterygota</taxon>
        <taxon>Coleoptera</taxon>
        <taxon>Polyphaga</taxon>
        <taxon>Cucujiformia</taxon>
        <taxon>Chrysomeloidea</taxon>
        <taxon>Cerambycidae</taxon>
        <taxon>Lamiinae</taxon>
        <taxon>Monochamini</taxon>
        <taxon>Molorchus</taxon>
    </lineage>
</organism>
<protein>
    <recommendedName>
        <fullName evidence="2">Menorin-like domain-containing protein</fullName>
    </recommendedName>
</protein>
<evidence type="ECO:0000313" key="4">
    <source>
        <dbReference type="Proteomes" id="UP001162164"/>
    </source>
</evidence>
<dbReference type="Proteomes" id="UP001162164">
    <property type="component" value="Unassembled WGS sequence"/>
</dbReference>
<comment type="caution">
    <text evidence="3">The sequence shown here is derived from an EMBL/GenBank/DDBJ whole genome shotgun (WGS) entry which is preliminary data.</text>
</comment>
<accession>A0ABQ9JE76</accession>
<evidence type="ECO:0000256" key="1">
    <source>
        <dbReference type="ARBA" id="ARBA00044953"/>
    </source>
</evidence>
<dbReference type="Pfam" id="PF10223">
    <property type="entry name" value="Menorin_N"/>
    <property type="match status" value="1"/>
</dbReference>
<dbReference type="InterPro" id="IPR019356">
    <property type="entry name" value="Menorin_dom"/>
</dbReference>